<dbReference type="Gene3D" id="3.40.50.10230">
    <property type="entry name" value="Cobalamin biosynthesis CobH/CbiC, precorrin-8X methylmutase"/>
    <property type="match status" value="1"/>
</dbReference>
<sequence length="217" mass="22956">MIHCMSKKLTTIDHPIFVESIRYVKAQLGDTGLENLEQEVLARLIHTSGDFGIQPLLRFSPNACKEGLAALKDGAPILTDTAMAAAAIAPMASKTIQPSIHCLLDWAPSIDGYGLTRSAFGIEAAWQQFSQQSLTSSRPPIVVIGSAPTALTSLLKVIVKTGFLPSLIVGMPVGFISVIESKLLLSKSQIPQIRLEGNRGGAALASAAVNALLRASI</sequence>
<keyword evidence="7" id="KW-1185">Reference proteome</keyword>
<keyword evidence="4 6" id="KW-0413">Isomerase</keyword>
<evidence type="ECO:0000313" key="6">
    <source>
        <dbReference type="EMBL" id="ABX09703.1"/>
    </source>
</evidence>
<gene>
    <name evidence="6" type="primary">cobH</name>
    <name evidence="6" type="ordered locus">P9211_17721</name>
</gene>
<comment type="similarity">
    <text evidence="2">Belongs to the CobH/CbiC family.</text>
</comment>
<dbReference type="EMBL" id="CP000878">
    <property type="protein sequence ID" value="ABX09703.1"/>
    <property type="molecule type" value="Genomic_DNA"/>
</dbReference>
<dbReference type="Pfam" id="PF02570">
    <property type="entry name" value="CbiC"/>
    <property type="match status" value="1"/>
</dbReference>
<evidence type="ECO:0000256" key="1">
    <source>
        <dbReference type="ARBA" id="ARBA00004953"/>
    </source>
</evidence>
<evidence type="ECO:0000313" key="7">
    <source>
        <dbReference type="Proteomes" id="UP000000788"/>
    </source>
</evidence>
<evidence type="ECO:0000256" key="4">
    <source>
        <dbReference type="ARBA" id="ARBA00023235"/>
    </source>
</evidence>
<organism evidence="6 7">
    <name type="scientific">Prochlorococcus marinus (strain MIT 9211)</name>
    <dbReference type="NCBI Taxonomy" id="93059"/>
    <lineage>
        <taxon>Bacteria</taxon>
        <taxon>Bacillati</taxon>
        <taxon>Cyanobacteriota</taxon>
        <taxon>Cyanophyceae</taxon>
        <taxon>Synechococcales</taxon>
        <taxon>Prochlorococcaceae</taxon>
        <taxon>Prochlorococcus</taxon>
    </lineage>
</organism>
<dbReference type="eggNOG" id="COG2082">
    <property type="taxonomic scope" value="Bacteria"/>
</dbReference>
<protein>
    <submittedName>
        <fullName evidence="6">Putative Precorrin-8X methylmutase CobH</fullName>
        <ecNumber evidence="6">5.4.99.61</ecNumber>
    </submittedName>
</protein>
<dbReference type="PANTHER" id="PTHR43588:SF1">
    <property type="entry name" value="COBALT-PRECORRIN-8 METHYLMUTASE"/>
    <property type="match status" value="1"/>
</dbReference>
<accession>A9BD90</accession>
<proteinExistence type="inferred from homology"/>
<evidence type="ECO:0000256" key="2">
    <source>
        <dbReference type="ARBA" id="ARBA00009774"/>
    </source>
</evidence>
<name>A9BD90_PROM4</name>
<evidence type="ECO:0000256" key="3">
    <source>
        <dbReference type="ARBA" id="ARBA00022573"/>
    </source>
</evidence>
<reference evidence="6 7" key="1">
    <citation type="journal article" date="2007" name="PLoS Genet.">
        <title>Patterns and implications of gene gain and loss in the evolution of Prochlorococcus.</title>
        <authorList>
            <person name="Kettler G.C."/>
            <person name="Martiny A.C."/>
            <person name="Huang K."/>
            <person name="Zucker J."/>
            <person name="Coleman M.L."/>
            <person name="Rodrigue S."/>
            <person name="Chen F."/>
            <person name="Lapidus A."/>
            <person name="Ferriera S."/>
            <person name="Johnson J."/>
            <person name="Steglich C."/>
            <person name="Church G.M."/>
            <person name="Richardson P."/>
            <person name="Chisholm S.W."/>
        </authorList>
    </citation>
    <scope>NUCLEOTIDE SEQUENCE [LARGE SCALE GENOMIC DNA]</scope>
    <source>
        <strain evidence="7">MIT 9211</strain>
    </source>
</reference>
<comment type="pathway">
    <text evidence="1">Cofactor biosynthesis; adenosylcobalamin biosynthesis.</text>
</comment>
<dbReference type="SUPFAM" id="SSF63965">
    <property type="entry name" value="Precorrin-8X methylmutase CbiC/CobH"/>
    <property type="match status" value="1"/>
</dbReference>
<dbReference type="UniPathway" id="UPA00148"/>
<dbReference type="STRING" id="93059.P9211_17721"/>
<dbReference type="GO" id="GO:0016993">
    <property type="term" value="F:precorrin-8X methylmutase activity"/>
    <property type="evidence" value="ECO:0007669"/>
    <property type="project" value="UniProtKB-EC"/>
</dbReference>
<dbReference type="GO" id="GO:0009236">
    <property type="term" value="P:cobalamin biosynthetic process"/>
    <property type="evidence" value="ECO:0007669"/>
    <property type="project" value="UniProtKB-UniPathway"/>
</dbReference>
<evidence type="ECO:0000259" key="5">
    <source>
        <dbReference type="Pfam" id="PF02570"/>
    </source>
</evidence>
<dbReference type="InterPro" id="IPR003722">
    <property type="entry name" value="Cbl_synth_CobH/CbiC"/>
</dbReference>
<dbReference type="EC" id="5.4.99.61" evidence="6"/>
<dbReference type="PANTHER" id="PTHR43588">
    <property type="entry name" value="COBALT-PRECORRIN-8 METHYLMUTASE"/>
    <property type="match status" value="1"/>
</dbReference>
<dbReference type="InterPro" id="IPR036588">
    <property type="entry name" value="CobH/CbiC_sf"/>
</dbReference>
<feature type="domain" description="Cobalamin biosynthesis precorrin-8X methylmutase CobH/CbiC" evidence="5">
    <location>
        <begin position="16"/>
        <end position="214"/>
    </location>
</feature>
<keyword evidence="3" id="KW-0169">Cobalamin biosynthesis</keyword>
<dbReference type="HOGENOM" id="CLU_084703_1_1_3"/>
<dbReference type="Proteomes" id="UP000000788">
    <property type="component" value="Chromosome"/>
</dbReference>
<dbReference type="KEGG" id="pmj:P9211_17721"/>
<dbReference type="AlphaFoldDB" id="A9BD90"/>